<proteinExistence type="predicted"/>
<reference evidence="1" key="1">
    <citation type="submission" date="2021-06" db="EMBL/GenBank/DDBJ databases">
        <authorList>
            <person name="Kallberg Y."/>
            <person name="Tangrot J."/>
            <person name="Rosling A."/>
        </authorList>
    </citation>
    <scope>NUCLEOTIDE SEQUENCE</scope>
    <source>
        <strain evidence="1">CL356</strain>
    </source>
</reference>
<comment type="caution">
    <text evidence="1">The sequence shown here is derived from an EMBL/GenBank/DDBJ whole genome shotgun (WGS) entry which is preliminary data.</text>
</comment>
<organism evidence="1 2">
    <name type="scientific">Acaulospora colombiana</name>
    <dbReference type="NCBI Taxonomy" id="27376"/>
    <lineage>
        <taxon>Eukaryota</taxon>
        <taxon>Fungi</taxon>
        <taxon>Fungi incertae sedis</taxon>
        <taxon>Mucoromycota</taxon>
        <taxon>Glomeromycotina</taxon>
        <taxon>Glomeromycetes</taxon>
        <taxon>Diversisporales</taxon>
        <taxon>Acaulosporaceae</taxon>
        <taxon>Acaulospora</taxon>
    </lineage>
</organism>
<feature type="non-terminal residue" evidence="1">
    <location>
        <position position="1"/>
    </location>
</feature>
<dbReference type="Proteomes" id="UP000789525">
    <property type="component" value="Unassembled WGS sequence"/>
</dbReference>
<name>A0ACA9KCI9_9GLOM</name>
<evidence type="ECO:0000313" key="2">
    <source>
        <dbReference type="Proteomes" id="UP000789525"/>
    </source>
</evidence>
<accession>A0ACA9KCI9</accession>
<keyword evidence="2" id="KW-1185">Reference proteome</keyword>
<gene>
    <name evidence="1" type="ORF">ACOLOM_LOCUS1258</name>
</gene>
<protein>
    <submittedName>
        <fullName evidence="1">9592_t:CDS:1</fullName>
    </submittedName>
</protein>
<evidence type="ECO:0000313" key="1">
    <source>
        <dbReference type="EMBL" id="CAG8463178.1"/>
    </source>
</evidence>
<dbReference type="EMBL" id="CAJVPT010001468">
    <property type="protein sequence ID" value="CAG8463178.1"/>
    <property type="molecule type" value="Genomic_DNA"/>
</dbReference>
<sequence>SDEYACENGTFICEIITYESEKHGSLVASVKPVAGNFSERPLEPQTVLGLASRAEDLYGGEMMFISITLPSSKIVS</sequence>